<dbReference type="GO" id="GO:0006529">
    <property type="term" value="P:asparagine biosynthetic process"/>
    <property type="evidence" value="ECO:0007669"/>
    <property type="project" value="InterPro"/>
</dbReference>
<dbReference type="InterPro" id="IPR029055">
    <property type="entry name" value="Ntn_hydrolases_N"/>
</dbReference>
<reference evidence="6" key="1">
    <citation type="submission" date="2019-01" db="EMBL/GenBank/DDBJ databases">
        <title>Gri0909 isolated from a small marine red alga.</title>
        <authorList>
            <person name="Kim J."/>
            <person name="Jeong S.E."/>
            <person name="Jeon C.O."/>
        </authorList>
    </citation>
    <scope>NUCLEOTIDE SEQUENCE [LARGE SCALE GENOMIC DNA]</scope>
    <source>
        <strain evidence="6">Gri0909</strain>
    </source>
</reference>
<dbReference type="RefSeq" id="WP_127766226.1">
    <property type="nucleotide sequence ID" value="NZ_SADE01000002.1"/>
</dbReference>
<keyword evidence="6" id="KW-1185">Reference proteome</keyword>
<evidence type="ECO:0000256" key="2">
    <source>
        <dbReference type="ARBA" id="ARBA00012737"/>
    </source>
</evidence>
<dbReference type="Gene3D" id="3.40.50.620">
    <property type="entry name" value="HUPs"/>
    <property type="match status" value="1"/>
</dbReference>
<evidence type="ECO:0000256" key="1">
    <source>
        <dbReference type="ARBA" id="ARBA00005187"/>
    </source>
</evidence>
<sequence>MTGMLAPSLLFDADLGWSKQDNDHGTIWQKGHATRSPAALLEGLTTDGAFDACADWLGSVSGNFAFVLQNRDVTVAMTDHVRSIPLLIGAQNAKIVIGQSGNVLRKTLGLAEIDEHAGLQIAMAGYTAGRETLYAGLEQLRAGEIACIDHRTGKVAFQRYYHYLPVAADDTAEDQTWQSRLADAIHDVFGDLAEELKDRPVFVPLSAGLDSRLVVSGLVENGHKNVTAYAYGRPGNFEAQASQKIADQMGIPWIFVPYSPSDIRRFSDSSDFHRYMEVSDTCGSLPFLQDFYAVSMLKTMNSVPEDAVFINGNSGDYISGGHIPDKLFQDAAGNGSADRAIQAQVTKHYSLWKDLHTAGNDAAIRDRLFASLHERFSSEELDTMDSRSLYEYLEFEARQTKFVISGQRVYEHLGHEWRLPLWHKIFLDFWQSVPWRLKRRQKLYVDTLADLNLGSVWQPMRHPEFVTPPWTRPMRFLGKCLTAPFGRDAWRRMDRQVFLYWTDVISTLAYRPYSRALFDRRGFRSGVALRCESYLQDHGLDHQGRPGRGPQTR</sequence>
<dbReference type="Pfam" id="PF00733">
    <property type="entry name" value="Asn_synthase"/>
    <property type="match status" value="1"/>
</dbReference>
<feature type="domain" description="Asparagine synthetase" evidence="4">
    <location>
        <begin position="197"/>
        <end position="441"/>
    </location>
</feature>
<comment type="catalytic activity">
    <reaction evidence="3">
        <text>L-aspartate + L-glutamine + ATP + H2O = L-asparagine + L-glutamate + AMP + diphosphate + H(+)</text>
        <dbReference type="Rhea" id="RHEA:12228"/>
        <dbReference type="ChEBI" id="CHEBI:15377"/>
        <dbReference type="ChEBI" id="CHEBI:15378"/>
        <dbReference type="ChEBI" id="CHEBI:29985"/>
        <dbReference type="ChEBI" id="CHEBI:29991"/>
        <dbReference type="ChEBI" id="CHEBI:30616"/>
        <dbReference type="ChEBI" id="CHEBI:33019"/>
        <dbReference type="ChEBI" id="CHEBI:58048"/>
        <dbReference type="ChEBI" id="CHEBI:58359"/>
        <dbReference type="ChEBI" id="CHEBI:456215"/>
        <dbReference type="EC" id="6.3.5.4"/>
    </reaction>
</comment>
<dbReference type="InterPro" id="IPR051786">
    <property type="entry name" value="ASN_synthetase/amidase"/>
</dbReference>
<evidence type="ECO:0000313" key="6">
    <source>
        <dbReference type="Proteomes" id="UP000287447"/>
    </source>
</evidence>
<comment type="caution">
    <text evidence="5">The sequence shown here is derived from an EMBL/GenBank/DDBJ whole genome shotgun (WGS) entry which is preliminary data.</text>
</comment>
<name>A0A3S2WSF8_9PROT</name>
<protein>
    <recommendedName>
        <fullName evidence="2">asparagine synthase (glutamine-hydrolyzing)</fullName>
        <ecNumber evidence="2">6.3.5.4</ecNumber>
    </recommendedName>
</protein>
<dbReference type="SUPFAM" id="SSF52402">
    <property type="entry name" value="Adenine nucleotide alpha hydrolases-like"/>
    <property type="match status" value="1"/>
</dbReference>
<dbReference type="PANTHER" id="PTHR43284:SF1">
    <property type="entry name" value="ASPARAGINE SYNTHETASE"/>
    <property type="match status" value="1"/>
</dbReference>
<evidence type="ECO:0000313" key="5">
    <source>
        <dbReference type="EMBL" id="RVU36750.1"/>
    </source>
</evidence>
<dbReference type="InterPro" id="IPR014729">
    <property type="entry name" value="Rossmann-like_a/b/a_fold"/>
</dbReference>
<comment type="pathway">
    <text evidence="1">Amino-acid biosynthesis; L-asparagine biosynthesis; L-asparagine from L-aspartate (L-Gln route): step 1/1.</text>
</comment>
<dbReference type="EC" id="6.3.5.4" evidence="2"/>
<proteinExistence type="predicted"/>
<dbReference type="GO" id="GO:0004066">
    <property type="term" value="F:asparagine synthase (glutamine-hydrolyzing) activity"/>
    <property type="evidence" value="ECO:0007669"/>
    <property type="project" value="UniProtKB-EC"/>
</dbReference>
<dbReference type="Proteomes" id="UP000287447">
    <property type="component" value="Unassembled WGS sequence"/>
</dbReference>
<dbReference type="Gene3D" id="3.60.20.10">
    <property type="entry name" value="Glutamine Phosphoribosylpyrophosphate, subunit 1, domain 1"/>
    <property type="match status" value="1"/>
</dbReference>
<dbReference type="SUPFAM" id="SSF56235">
    <property type="entry name" value="N-terminal nucleophile aminohydrolases (Ntn hydrolases)"/>
    <property type="match status" value="1"/>
</dbReference>
<organism evidence="5 6">
    <name type="scientific">Hwanghaeella grinnelliae</name>
    <dbReference type="NCBI Taxonomy" id="2500179"/>
    <lineage>
        <taxon>Bacteria</taxon>
        <taxon>Pseudomonadati</taxon>
        <taxon>Pseudomonadota</taxon>
        <taxon>Alphaproteobacteria</taxon>
        <taxon>Rhodospirillales</taxon>
        <taxon>Rhodospirillaceae</taxon>
        <taxon>Hwanghaeella</taxon>
    </lineage>
</organism>
<gene>
    <name evidence="5" type="ORF">EOI86_16425</name>
</gene>
<dbReference type="OrthoDB" id="4897717at2"/>
<dbReference type="InterPro" id="IPR001962">
    <property type="entry name" value="Asn_synthase"/>
</dbReference>
<dbReference type="PANTHER" id="PTHR43284">
    <property type="entry name" value="ASPARAGINE SYNTHETASE (GLUTAMINE-HYDROLYZING)"/>
    <property type="match status" value="1"/>
</dbReference>
<accession>A0A3S2WSF8</accession>
<dbReference type="AlphaFoldDB" id="A0A3S2WSF8"/>
<evidence type="ECO:0000259" key="4">
    <source>
        <dbReference type="Pfam" id="PF00733"/>
    </source>
</evidence>
<dbReference type="EMBL" id="SADE01000002">
    <property type="protein sequence ID" value="RVU36750.1"/>
    <property type="molecule type" value="Genomic_DNA"/>
</dbReference>
<evidence type="ECO:0000256" key="3">
    <source>
        <dbReference type="ARBA" id="ARBA00048741"/>
    </source>
</evidence>